<gene>
    <name evidence="1" type="ORF">F971_01964</name>
</gene>
<evidence type="ECO:0008006" key="3">
    <source>
        <dbReference type="Google" id="ProtNLM"/>
    </source>
</evidence>
<dbReference type="RefSeq" id="WP_004771347.1">
    <property type="nucleotide sequence ID" value="NZ_KB849357.1"/>
</dbReference>
<dbReference type="HOGENOM" id="CLU_129139_0_0_6"/>
<dbReference type="Pfam" id="PF06356">
    <property type="entry name" value="DUF1064"/>
    <property type="match status" value="1"/>
</dbReference>
<dbReference type="AlphaFoldDB" id="N8W9V6"/>
<evidence type="ECO:0000313" key="1">
    <source>
        <dbReference type="EMBL" id="ENU92077.1"/>
    </source>
</evidence>
<dbReference type="EMBL" id="APPC01000017">
    <property type="protein sequence ID" value="ENU92077.1"/>
    <property type="molecule type" value="Genomic_DNA"/>
</dbReference>
<protein>
    <recommendedName>
        <fullName evidence="3">DUF1064 domain-containing protein</fullName>
    </recommendedName>
</protein>
<organism evidence="1 2">
    <name type="scientific">Acinetobacter vivianii</name>
    <dbReference type="NCBI Taxonomy" id="1776742"/>
    <lineage>
        <taxon>Bacteria</taxon>
        <taxon>Pseudomonadati</taxon>
        <taxon>Pseudomonadota</taxon>
        <taxon>Gammaproteobacteria</taxon>
        <taxon>Moraxellales</taxon>
        <taxon>Moraxellaceae</taxon>
        <taxon>Acinetobacter</taxon>
    </lineage>
</organism>
<dbReference type="eggNOG" id="ENOG5033FF4">
    <property type="taxonomic scope" value="Bacteria"/>
</dbReference>
<comment type="caution">
    <text evidence="1">The sequence shown here is derived from an EMBL/GenBank/DDBJ whole genome shotgun (WGS) entry which is preliminary data.</text>
</comment>
<evidence type="ECO:0000313" key="2">
    <source>
        <dbReference type="Proteomes" id="UP000013049"/>
    </source>
</evidence>
<dbReference type="Proteomes" id="UP000013049">
    <property type="component" value="Unassembled WGS sequence"/>
</dbReference>
<dbReference type="PATRIC" id="fig|1217712.3.peg.1883"/>
<proteinExistence type="predicted"/>
<name>N8W9V6_9GAMM</name>
<dbReference type="InterPro" id="IPR009414">
    <property type="entry name" value="DUF1064"/>
</dbReference>
<accession>N8W9V6</accession>
<sequence length="157" mass="18599">MTSMSLHEYRKRYPGRIKEKASSNKFNAQKIELDGMTFDSKKEFKRYIELKARQQRGEIADLKHHTKFELAPKVKIVGEKRAKPALRYFADFTYFEIVQKRSLYVVSNFLDEEPDISEQRAVYVVEDVKSLATRKLASYRNKKHLMKTVFDIDVREV</sequence>
<reference evidence="1 2" key="1">
    <citation type="submission" date="2013-02" db="EMBL/GenBank/DDBJ databases">
        <title>The Genome Sequence of Acinetobacter sp. NIPH 758.</title>
        <authorList>
            <consortium name="The Broad Institute Genome Sequencing Platform"/>
            <consortium name="The Broad Institute Genome Sequencing Center for Infectious Disease"/>
            <person name="Cerqueira G."/>
            <person name="Feldgarden M."/>
            <person name="Courvalin P."/>
            <person name="Perichon B."/>
            <person name="Grillot-Courvalin C."/>
            <person name="Clermont D."/>
            <person name="Rocha E."/>
            <person name="Yoon E.-J."/>
            <person name="Nemec A."/>
            <person name="Walker B."/>
            <person name="Young S.K."/>
            <person name="Zeng Q."/>
            <person name="Gargeya S."/>
            <person name="Fitzgerald M."/>
            <person name="Haas B."/>
            <person name="Abouelleil A."/>
            <person name="Alvarado L."/>
            <person name="Arachchi H.M."/>
            <person name="Berlin A.M."/>
            <person name="Chapman S.B."/>
            <person name="Dewar J."/>
            <person name="Goldberg J."/>
            <person name="Griggs A."/>
            <person name="Gujja S."/>
            <person name="Hansen M."/>
            <person name="Howarth C."/>
            <person name="Imamovic A."/>
            <person name="Larimer J."/>
            <person name="McCowan C."/>
            <person name="Murphy C."/>
            <person name="Neiman D."/>
            <person name="Pearson M."/>
            <person name="Priest M."/>
            <person name="Roberts A."/>
            <person name="Saif S."/>
            <person name="Shea T."/>
            <person name="Sisk P."/>
            <person name="Sykes S."/>
            <person name="Wortman J."/>
            <person name="Nusbaum C."/>
            <person name="Birren B."/>
        </authorList>
    </citation>
    <scope>NUCLEOTIDE SEQUENCE [LARGE SCALE GENOMIC DNA]</scope>
    <source>
        <strain evidence="1 2">NIPH 758</strain>
    </source>
</reference>